<dbReference type="OrthoDB" id="186217at2759"/>
<keyword evidence="4" id="KW-1185">Reference proteome</keyword>
<proteinExistence type="predicted"/>
<name>A0A9K3LIZ5_9STRA</name>
<reference evidence="3" key="1">
    <citation type="journal article" date="2021" name="Sci. Rep.">
        <title>Diploid genomic architecture of Nitzschia inconspicua, an elite biomass production diatom.</title>
        <authorList>
            <person name="Oliver A."/>
            <person name="Podell S."/>
            <person name="Pinowska A."/>
            <person name="Traller J.C."/>
            <person name="Smith S.R."/>
            <person name="McClure R."/>
            <person name="Beliaev A."/>
            <person name="Bohutskyi P."/>
            <person name="Hill E.A."/>
            <person name="Rabines A."/>
            <person name="Zheng H."/>
            <person name="Allen L.Z."/>
            <person name="Kuo A."/>
            <person name="Grigoriev I.V."/>
            <person name="Allen A.E."/>
            <person name="Hazlebeck D."/>
            <person name="Allen E.E."/>
        </authorList>
    </citation>
    <scope>NUCLEOTIDE SEQUENCE</scope>
    <source>
        <strain evidence="3">Hildebrandi</strain>
    </source>
</reference>
<evidence type="ECO:0000313" key="4">
    <source>
        <dbReference type="Proteomes" id="UP000693970"/>
    </source>
</evidence>
<accession>A0A9K3LIZ5</accession>
<reference evidence="3" key="2">
    <citation type="submission" date="2021-04" db="EMBL/GenBank/DDBJ databases">
        <authorList>
            <person name="Podell S."/>
        </authorList>
    </citation>
    <scope>NUCLEOTIDE SEQUENCE</scope>
    <source>
        <strain evidence="3">Hildebrandi</strain>
    </source>
</reference>
<gene>
    <name evidence="3" type="ORF">IV203_025494</name>
    <name evidence="2" type="ORF">IV203_028271</name>
</gene>
<feature type="compositionally biased region" description="Acidic residues" evidence="1">
    <location>
        <begin position="85"/>
        <end position="94"/>
    </location>
</feature>
<dbReference type="EMBL" id="JAGRRH010000030">
    <property type="protein sequence ID" value="KAG7339810.1"/>
    <property type="molecule type" value="Genomic_DNA"/>
</dbReference>
<evidence type="ECO:0000256" key="1">
    <source>
        <dbReference type="SAM" id="MobiDB-lite"/>
    </source>
</evidence>
<feature type="region of interest" description="Disordered" evidence="1">
    <location>
        <begin position="78"/>
        <end position="109"/>
    </location>
</feature>
<organism evidence="3 4">
    <name type="scientific">Nitzschia inconspicua</name>
    <dbReference type="NCBI Taxonomy" id="303405"/>
    <lineage>
        <taxon>Eukaryota</taxon>
        <taxon>Sar</taxon>
        <taxon>Stramenopiles</taxon>
        <taxon>Ochrophyta</taxon>
        <taxon>Bacillariophyta</taxon>
        <taxon>Bacillariophyceae</taxon>
        <taxon>Bacillariophycidae</taxon>
        <taxon>Bacillariales</taxon>
        <taxon>Bacillariaceae</taxon>
        <taxon>Nitzschia</taxon>
    </lineage>
</organism>
<dbReference type="AlphaFoldDB" id="A0A9K3LIZ5"/>
<feature type="compositionally biased region" description="Basic and acidic residues" evidence="1">
    <location>
        <begin position="1"/>
        <end position="26"/>
    </location>
</feature>
<comment type="caution">
    <text evidence="3">The sequence shown here is derived from an EMBL/GenBank/DDBJ whole genome shotgun (WGS) entry which is preliminary data.</text>
</comment>
<dbReference type="Proteomes" id="UP000693970">
    <property type="component" value="Unassembled WGS sequence"/>
</dbReference>
<sequence>MEDDNVETKSANEDSEGGVRMDRENETCSETESGRRSFVLVQESGDEESPRGVPMDLSGHRLLVTTIDTETNQELVVSVPLSTKEDDDDDDDNYNDTATSSLSSSSMNMPQSQLVLTYSDHTKQPGAIATDSHGNMFLATETGTLIVSKSKEINIKLEIPHVIR</sequence>
<evidence type="ECO:0000313" key="2">
    <source>
        <dbReference type="EMBL" id="KAG7339810.1"/>
    </source>
</evidence>
<dbReference type="EMBL" id="JAGRRH010000011">
    <property type="protein sequence ID" value="KAG7362610.1"/>
    <property type="molecule type" value="Genomic_DNA"/>
</dbReference>
<protein>
    <submittedName>
        <fullName evidence="3">Uncharacterized protein</fullName>
    </submittedName>
</protein>
<evidence type="ECO:0000313" key="3">
    <source>
        <dbReference type="EMBL" id="KAG7362610.1"/>
    </source>
</evidence>
<feature type="region of interest" description="Disordered" evidence="1">
    <location>
        <begin position="1"/>
        <end position="57"/>
    </location>
</feature>